<feature type="compositionally biased region" description="Polar residues" evidence="1">
    <location>
        <begin position="567"/>
        <end position="605"/>
    </location>
</feature>
<feature type="compositionally biased region" description="Low complexity" evidence="1">
    <location>
        <begin position="556"/>
        <end position="566"/>
    </location>
</feature>
<proteinExistence type="predicted"/>
<sequence length="860" mass="95404">MEPRRRRTTSGPAPQTQPEPVDNSPVNDKTKGVDAGARAPSRANEDNPYIDPHLEGWQDEPFISANPWQWRPNRRLPPTPRPPTVTLPASPPMHGVPFPMTPSQHLTWSPPVAVPFPGPLVQPLPPLPFPLPQSIPSGHIPLPQEPQSGQYGSPSFSPGAHSPQNGGARFPLSSPWPPSMSGIHTTMPYNSPPVVPGWIPFDPYQLWNSNQPMLPAPVIPPGIPIYPEFPSPQTGGLYVHPGSPFGQTVPSQDDPEVTTNAWENATIRDVIFNRGLPFFWNLVVFALDQAYLYFLLRIPALYFTRVARVVDDSELSQKDIQAMALTADGKHYLLNWSHPTRLFMYPAVSRFKESWEELLNSLMEEWRTQNILSVLLLSAVLTMLQIEGIEGDPVSRTATLLSLICALMSLLYGCLYMAPFGTMNQMYKAKTWADAAGSRQKHIFWNVWVFLAMPAAWLAWSLIFFSVTVLSFIWRTGSLADPEDPIRLSPREQLGPRIALSIVFGLGLVYFLLTLNTLRHYGSSMDTIWRDKVNEWRAYMFSTEVPKNRFNHPPQASSTTPSASSPRHYSTANSGGTLQGSSDPRSPYTRPNPSHPDLSSISANPYQETVDVGTARPKVFDEQEIFSPSRSFSDVIIIAHLGSDGSAFTSFRPSFLQDDNVSIEAWHDFTTAVGDIWAGTFPALNVPEAARKLHAVQILADAVKTWNDRFFVPRDLVITSTWHTFPGPSYHVASYPGPPSHLLLALRHVSHAPYARPRPSTGADNGSASRPQPQSQPQTPGQSPDEVTPRSPSQGIPSSEPLDQNLRQSNTGSPDPSRLYLKVLGRQNTLPVDFSRLPDPHEPVGEEVVRYLRVAGLDKE</sequence>
<protein>
    <submittedName>
        <fullName evidence="3">Uncharacterized protein</fullName>
    </submittedName>
</protein>
<reference evidence="4" key="1">
    <citation type="submission" date="2024-06" db="EMBL/GenBank/DDBJ databases">
        <title>Multi-omics analyses provide insights into the biosynthesis of the anticancer antibiotic pleurotin in Hohenbuehelia grisea.</title>
        <authorList>
            <person name="Weaver J.A."/>
            <person name="Alberti F."/>
        </authorList>
    </citation>
    <scope>NUCLEOTIDE SEQUENCE [LARGE SCALE GENOMIC DNA]</scope>
    <source>
        <strain evidence="4">T-177</strain>
    </source>
</reference>
<evidence type="ECO:0000313" key="3">
    <source>
        <dbReference type="EMBL" id="KAL0954997.1"/>
    </source>
</evidence>
<feature type="transmembrane region" description="Helical" evidence="2">
    <location>
        <begin position="447"/>
        <end position="474"/>
    </location>
</feature>
<keyword evidence="2" id="KW-1133">Transmembrane helix</keyword>
<feature type="compositionally biased region" description="Low complexity" evidence="1">
    <location>
        <begin position="767"/>
        <end position="784"/>
    </location>
</feature>
<feature type="compositionally biased region" description="Polar residues" evidence="1">
    <location>
        <begin position="790"/>
        <end position="814"/>
    </location>
</feature>
<feature type="compositionally biased region" description="Polar residues" evidence="1">
    <location>
        <begin position="145"/>
        <end position="156"/>
    </location>
</feature>
<feature type="transmembrane region" description="Helical" evidence="2">
    <location>
        <begin position="278"/>
        <end position="296"/>
    </location>
</feature>
<dbReference type="Proteomes" id="UP001556367">
    <property type="component" value="Unassembled WGS sequence"/>
</dbReference>
<dbReference type="EMBL" id="JASNQZ010000007">
    <property type="protein sequence ID" value="KAL0954997.1"/>
    <property type="molecule type" value="Genomic_DNA"/>
</dbReference>
<feature type="region of interest" description="Disordered" evidence="1">
    <location>
        <begin position="1"/>
        <end position="85"/>
    </location>
</feature>
<gene>
    <name evidence="3" type="ORF">HGRIS_003923</name>
</gene>
<keyword evidence="2" id="KW-0812">Transmembrane</keyword>
<feature type="compositionally biased region" description="Pro residues" evidence="1">
    <location>
        <begin position="75"/>
        <end position="85"/>
    </location>
</feature>
<evidence type="ECO:0000256" key="1">
    <source>
        <dbReference type="SAM" id="MobiDB-lite"/>
    </source>
</evidence>
<feature type="region of interest" description="Disordered" evidence="1">
    <location>
        <begin position="132"/>
        <end position="174"/>
    </location>
</feature>
<comment type="caution">
    <text evidence="3">The sequence shown here is derived from an EMBL/GenBank/DDBJ whole genome shotgun (WGS) entry which is preliminary data.</text>
</comment>
<organism evidence="3 4">
    <name type="scientific">Hohenbuehelia grisea</name>
    <dbReference type="NCBI Taxonomy" id="104357"/>
    <lineage>
        <taxon>Eukaryota</taxon>
        <taxon>Fungi</taxon>
        <taxon>Dikarya</taxon>
        <taxon>Basidiomycota</taxon>
        <taxon>Agaricomycotina</taxon>
        <taxon>Agaricomycetes</taxon>
        <taxon>Agaricomycetidae</taxon>
        <taxon>Agaricales</taxon>
        <taxon>Pleurotineae</taxon>
        <taxon>Pleurotaceae</taxon>
        <taxon>Hohenbuehelia</taxon>
    </lineage>
</organism>
<keyword evidence="4" id="KW-1185">Reference proteome</keyword>
<feature type="region of interest" description="Disordered" evidence="1">
    <location>
        <begin position="754"/>
        <end position="820"/>
    </location>
</feature>
<evidence type="ECO:0000313" key="4">
    <source>
        <dbReference type="Proteomes" id="UP001556367"/>
    </source>
</evidence>
<name>A0ABR3JHK1_9AGAR</name>
<feature type="region of interest" description="Disordered" evidence="1">
    <location>
        <begin position="547"/>
        <end position="605"/>
    </location>
</feature>
<feature type="transmembrane region" description="Helical" evidence="2">
    <location>
        <begin position="398"/>
        <end position="418"/>
    </location>
</feature>
<feature type="compositionally biased region" description="Polar residues" evidence="1">
    <location>
        <begin position="9"/>
        <end position="18"/>
    </location>
</feature>
<keyword evidence="2" id="KW-0472">Membrane</keyword>
<accession>A0ABR3JHK1</accession>
<feature type="transmembrane region" description="Helical" evidence="2">
    <location>
        <begin position="494"/>
        <end position="515"/>
    </location>
</feature>
<evidence type="ECO:0000256" key="2">
    <source>
        <dbReference type="SAM" id="Phobius"/>
    </source>
</evidence>
<feature type="transmembrane region" description="Helical" evidence="2">
    <location>
        <begin position="370"/>
        <end position="386"/>
    </location>
</feature>